<feature type="compositionally biased region" description="Polar residues" evidence="1">
    <location>
        <begin position="25"/>
        <end position="40"/>
    </location>
</feature>
<evidence type="ECO:0000313" key="4">
    <source>
        <dbReference type="Proteomes" id="UP000030982"/>
    </source>
</evidence>
<reference evidence="3 4" key="1">
    <citation type="submission" date="2014-09" db="EMBL/GenBank/DDBJ databases">
        <title>Genome sequence of Sinomonas sp. MUSC 117.</title>
        <authorList>
            <person name="Lee L.-H."/>
        </authorList>
    </citation>
    <scope>NUCLEOTIDE SEQUENCE [LARGE SCALE GENOMIC DNA]</scope>
    <source>
        <strain evidence="3 4">MUSC 117</strain>
    </source>
</reference>
<keyword evidence="4" id="KW-1185">Reference proteome</keyword>
<proteinExistence type="predicted"/>
<organism evidence="3 4">
    <name type="scientific">Sinomonas humi</name>
    <dbReference type="NCBI Taxonomy" id="1338436"/>
    <lineage>
        <taxon>Bacteria</taxon>
        <taxon>Bacillati</taxon>
        <taxon>Actinomycetota</taxon>
        <taxon>Actinomycetes</taxon>
        <taxon>Micrococcales</taxon>
        <taxon>Micrococcaceae</taxon>
        <taxon>Sinomonas</taxon>
    </lineage>
</organism>
<evidence type="ECO:0000256" key="1">
    <source>
        <dbReference type="SAM" id="MobiDB-lite"/>
    </source>
</evidence>
<dbReference type="RefSeq" id="WP_043125210.1">
    <property type="nucleotide sequence ID" value="NZ_JTDL01000139.1"/>
</dbReference>
<keyword evidence="2" id="KW-0732">Signal</keyword>
<evidence type="ECO:0000313" key="3">
    <source>
        <dbReference type="EMBL" id="KHL01748.1"/>
    </source>
</evidence>
<protein>
    <recommendedName>
        <fullName evidence="5">Lipoprotein</fullName>
    </recommendedName>
</protein>
<gene>
    <name evidence="3" type="ORF">LK10_14825</name>
</gene>
<feature type="chain" id="PRO_5002066885" description="Lipoprotein" evidence="2">
    <location>
        <begin position="25"/>
        <end position="177"/>
    </location>
</feature>
<accession>A0A0B2AIM2</accession>
<evidence type="ECO:0000256" key="2">
    <source>
        <dbReference type="SAM" id="SignalP"/>
    </source>
</evidence>
<dbReference type="PROSITE" id="PS51257">
    <property type="entry name" value="PROKAR_LIPOPROTEIN"/>
    <property type="match status" value="1"/>
</dbReference>
<dbReference type="AlphaFoldDB" id="A0A0B2AIM2"/>
<dbReference type="Proteomes" id="UP000030982">
    <property type="component" value="Unassembled WGS sequence"/>
</dbReference>
<feature type="signal peptide" evidence="2">
    <location>
        <begin position="1"/>
        <end position="24"/>
    </location>
</feature>
<feature type="region of interest" description="Disordered" evidence="1">
    <location>
        <begin position="25"/>
        <end position="63"/>
    </location>
</feature>
<evidence type="ECO:0008006" key="5">
    <source>
        <dbReference type="Google" id="ProtNLM"/>
    </source>
</evidence>
<comment type="caution">
    <text evidence="3">The sequence shown here is derived from an EMBL/GenBank/DDBJ whole genome shotgun (WGS) entry which is preliminary data.</text>
</comment>
<dbReference type="STRING" id="1338436.LK10_14825"/>
<dbReference type="EMBL" id="JTDL01000139">
    <property type="protein sequence ID" value="KHL01748.1"/>
    <property type="molecule type" value="Genomic_DNA"/>
</dbReference>
<name>A0A0B2AIM2_9MICC</name>
<sequence length="177" mass="18053">MTHRSIKLAAGFALVVACAGCASASPTSGGSSVPTVTATADSLPPTWGTGPQAPEDPSASKPTAVAWSAESRAAATSVAVKFMAAYARPGTAQPAWADALAPYASVELMAKFRQADTKYLTTSAPAVTGTLTADDSNPYNGVVTVGTSEGPWQLGVHRQPDGSWRVSSIQPPVRQGH</sequence>